<name>A0A7K2IXT3_9ACTN</name>
<comment type="caution">
    <text evidence="2">The sequence shown here is derived from an EMBL/GenBank/DDBJ whole genome shotgun (WGS) entry which is preliminary data.</text>
</comment>
<dbReference type="RefSeq" id="WP_017536490.1">
    <property type="nucleotide sequence ID" value="NZ_BAZE01000001.1"/>
</dbReference>
<dbReference type="AlphaFoldDB" id="A0A7K2IXT3"/>
<dbReference type="SUPFAM" id="SSF159713">
    <property type="entry name" value="Dhaf3308-like"/>
    <property type="match status" value="1"/>
</dbReference>
<dbReference type="GeneID" id="91389456"/>
<reference evidence="2 3" key="1">
    <citation type="journal article" date="2019" name="Nat. Commun.">
        <title>The antimicrobial potential of Streptomyces from insect microbiomes.</title>
        <authorList>
            <person name="Chevrette M.G."/>
            <person name="Carlson C.M."/>
            <person name="Ortega H.E."/>
            <person name="Thomas C."/>
            <person name="Ananiev G.E."/>
            <person name="Barns K.J."/>
            <person name="Book A.J."/>
            <person name="Cagnazzo J."/>
            <person name="Carlos C."/>
            <person name="Flanigan W."/>
            <person name="Grubbs K.J."/>
            <person name="Horn H.A."/>
            <person name="Hoffmann F.M."/>
            <person name="Klassen J.L."/>
            <person name="Knack J.J."/>
            <person name="Lewin G.R."/>
            <person name="McDonald B.R."/>
            <person name="Muller L."/>
            <person name="Melo W.G.P."/>
            <person name="Pinto-Tomas A.A."/>
            <person name="Schmitz A."/>
            <person name="Wendt-Pienkowski E."/>
            <person name="Wildman S."/>
            <person name="Zhao M."/>
            <person name="Zhang F."/>
            <person name="Bugni T.S."/>
            <person name="Andes D.R."/>
            <person name="Pupo M.T."/>
            <person name="Currie C.R."/>
        </authorList>
    </citation>
    <scope>NUCLEOTIDE SEQUENCE [LARGE SCALE GENOMIC DNA]</scope>
    <source>
        <strain evidence="2 3">SID5840</strain>
    </source>
</reference>
<dbReference type="Gene3D" id="3.40.50.11590">
    <property type="match status" value="1"/>
</dbReference>
<gene>
    <name evidence="2" type="ORF">GTW20_21710</name>
</gene>
<dbReference type="Pfam" id="PF04016">
    <property type="entry name" value="DUF364"/>
    <property type="match status" value="1"/>
</dbReference>
<protein>
    <recommendedName>
        <fullName evidence="1">Putative heavy-metal chelation domain-containing protein</fullName>
    </recommendedName>
</protein>
<dbReference type="EMBL" id="WWHY01000001">
    <property type="protein sequence ID" value="MYR34798.1"/>
    <property type="molecule type" value="Genomic_DNA"/>
</dbReference>
<sequence length="258" mass="28013">MRDLDTLFRTVLDTPDLPIATSVFWVQHGTRLAGGDVTYLNRYVLVRIGRAFGACAFEEGALDPDVCAAYSGRPLAELFEGPAPLRLAALDAYLAQKEPHSQDPRAEAVPLPFGTPEERAVARDRAVTGLLPDPEGRRIALIGVVNPLVAAIRERGGECLPCDLNLRRTQWGDPVEPDMEKVLSEADAVVATGMTLGNGTFDRILESCRERGTPLVIYAQSGAAVARRFLGSGVTALSAEPFPFSQFSAEPTLLYRYR</sequence>
<accession>A0A7K2IXT3</accession>
<evidence type="ECO:0000313" key="3">
    <source>
        <dbReference type="Proteomes" id="UP000467124"/>
    </source>
</evidence>
<evidence type="ECO:0000313" key="2">
    <source>
        <dbReference type="EMBL" id="MYR34798.1"/>
    </source>
</evidence>
<dbReference type="Proteomes" id="UP000467124">
    <property type="component" value="Unassembled WGS sequence"/>
</dbReference>
<dbReference type="InterPro" id="IPR007161">
    <property type="entry name" value="DUF364"/>
</dbReference>
<feature type="domain" description="Putative heavy-metal chelation" evidence="1">
    <location>
        <begin position="131"/>
        <end position="237"/>
    </location>
</feature>
<evidence type="ECO:0000259" key="1">
    <source>
        <dbReference type="Pfam" id="PF04016"/>
    </source>
</evidence>
<proteinExistence type="predicted"/>
<organism evidence="2 3">
    <name type="scientific">Nocardiopsis alba</name>
    <dbReference type="NCBI Taxonomy" id="53437"/>
    <lineage>
        <taxon>Bacteria</taxon>
        <taxon>Bacillati</taxon>
        <taxon>Actinomycetota</taxon>
        <taxon>Actinomycetes</taxon>
        <taxon>Streptosporangiales</taxon>
        <taxon>Nocardiopsidaceae</taxon>
        <taxon>Nocardiopsis</taxon>
    </lineage>
</organism>